<dbReference type="Proteomes" id="UP000504637">
    <property type="component" value="Unplaced"/>
</dbReference>
<evidence type="ECO:0000313" key="2">
    <source>
        <dbReference type="Proteomes" id="UP000504637"/>
    </source>
</evidence>
<keyword evidence="1" id="KW-0732">Signal</keyword>
<accession>A0A6J3LT32</accession>
<dbReference type="GO" id="GO:0005576">
    <property type="term" value="C:extracellular region"/>
    <property type="evidence" value="ECO:0007669"/>
    <property type="project" value="TreeGrafter"/>
</dbReference>
<dbReference type="PANTHER" id="PTHR38123">
    <property type="entry name" value="CELL WALL SERINE-THREONINE-RICH GALACTOMANNOPROTEIN MP1 (AFU_ORTHOLOGUE AFUA_4G03240)"/>
    <property type="match status" value="1"/>
</dbReference>
<reference evidence="3" key="3">
    <citation type="submission" date="2025-08" db="UniProtKB">
        <authorList>
            <consortium name="RefSeq"/>
        </authorList>
    </citation>
    <scope>IDENTIFICATION</scope>
    <source>
        <strain evidence="3">CBS 342.82</strain>
    </source>
</reference>
<name>A0A6J3LT32_9PEZI</name>
<evidence type="ECO:0000256" key="1">
    <source>
        <dbReference type="SAM" id="SignalP"/>
    </source>
</evidence>
<dbReference type="AlphaFoldDB" id="A0A6J3LT32"/>
<protein>
    <recommendedName>
        <fullName evidence="4">Antigenic cell wall galactomannoprotein</fullName>
    </recommendedName>
</protein>
<dbReference type="InterPro" id="IPR021054">
    <property type="entry name" value="Cell_wall_mannoprotein_1"/>
</dbReference>
<keyword evidence="2" id="KW-1185">Reference proteome</keyword>
<dbReference type="PANTHER" id="PTHR38123:SF1">
    <property type="entry name" value="HYDROPHOBIC SURFACE BINDING PROTEIN"/>
    <property type="match status" value="1"/>
</dbReference>
<proteinExistence type="predicted"/>
<dbReference type="Pfam" id="PF12296">
    <property type="entry name" value="HsbA"/>
    <property type="match status" value="1"/>
</dbReference>
<gene>
    <name evidence="3" type="ORF">K489DRAFT_326775</name>
</gene>
<feature type="signal peptide" evidence="1">
    <location>
        <begin position="1"/>
        <end position="18"/>
    </location>
</feature>
<dbReference type="GeneID" id="54359733"/>
<evidence type="ECO:0000313" key="3">
    <source>
        <dbReference type="RefSeq" id="XP_033455844.1"/>
    </source>
</evidence>
<reference evidence="3" key="2">
    <citation type="submission" date="2020-04" db="EMBL/GenBank/DDBJ databases">
        <authorList>
            <consortium name="NCBI Genome Project"/>
        </authorList>
    </citation>
    <scope>NUCLEOTIDE SEQUENCE</scope>
    <source>
        <strain evidence="3">CBS 342.82</strain>
    </source>
</reference>
<sequence>MLFKSLAIVGFAATAVVADGAAIVKSLGTIRQKNAAFNGTLVKWDGSLFGAIPILTSSGDLNKAVDAGTKVAKASAPLSLDEATQVYIATQSLQGEIVVTIDNLIAAKPKFDKAGVTVITTSTLSTSRKSAAAFGAAVVEKVPADLQSFAQGVVGSIDAEFARAQAVYGKPLF</sequence>
<feature type="chain" id="PRO_5026866408" description="Antigenic cell wall galactomannoprotein" evidence="1">
    <location>
        <begin position="19"/>
        <end position="173"/>
    </location>
</feature>
<evidence type="ECO:0008006" key="4">
    <source>
        <dbReference type="Google" id="ProtNLM"/>
    </source>
</evidence>
<dbReference type="RefSeq" id="XP_033455844.1">
    <property type="nucleotide sequence ID" value="XM_033601933.1"/>
</dbReference>
<dbReference type="Gene3D" id="1.20.1280.140">
    <property type="match status" value="1"/>
</dbReference>
<organism evidence="3">
    <name type="scientific">Dissoconium aciculare CBS 342.82</name>
    <dbReference type="NCBI Taxonomy" id="1314786"/>
    <lineage>
        <taxon>Eukaryota</taxon>
        <taxon>Fungi</taxon>
        <taxon>Dikarya</taxon>
        <taxon>Ascomycota</taxon>
        <taxon>Pezizomycotina</taxon>
        <taxon>Dothideomycetes</taxon>
        <taxon>Dothideomycetidae</taxon>
        <taxon>Mycosphaerellales</taxon>
        <taxon>Dissoconiaceae</taxon>
        <taxon>Dissoconium</taxon>
    </lineage>
</organism>
<reference evidence="3" key="1">
    <citation type="submission" date="2020-01" db="EMBL/GenBank/DDBJ databases">
        <authorList>
            <consortium name="DOE Joint Genome Institute"/>
            <person name="Haridas S."/>
            <person name="Albert R."/>
            <person name="Binder M."/>
            <person name="Bloem J."/>
            <person name="Labutti K."/>
            <person name="Salamov A."/>
            <person name="Andreopoulos B."/>
            <person name="Baker S.E."/>
            <person name="Barry K."/>
            <person name="Bills G."/>
            <person name="Bluhm B.H."/>
            <person name="Cannon C."/>
            <person name="Castanera R."/>
            <person name="Culley D.E."/>
            <person name="Daum C."/>
            <person name="Ezra D."/>
            <person name="Gonzalez J.B."/>
            <person name="Henrissat B."/>
            <person name="Kuo A."/>
            <person name="Liang C."/>
            <person name="Lipzen A."/>
            <person name="Lutzoni F."/>
            <person name="Magnuson J."/>
            <person name="Mondo S."/>
            <person name="Nolan M."/>
            <person name="Ohm R."/>
            <person name="Pangilinan J."/>
            <person name="Park H.-J."/>
            <person name="Ramirez L."/>
            <person name="Alfaro M."/>
            <person name="Sun H."/>
            <person name="Tritt A."/>
            <person name="Yoshinaga Y."/>
            <person name="Zwiers L.-H."/>
            <person name="Turgeon B.G."/>
            <person name="Goodwin S.B."/>
            <person name="Spatafora J.W."/>
            <person name="Crous P.W."/>
            <person name="Grigoriev I.V."/>
        </authorList>
    </citation>
    <scope>NUCLEOTIDE SEQUENCE</scope>
    <source>
        <strain evidence="3">CBS 342.82</strain>
    </source>
</reference>
<dbReference type="OrthoDB" id="2422134at2759"/>